<dbReference type="PANTHER" id="PTHR33463">
    <property type="entry name" value="NB-ARC DOMAIN-CONTAINING PROTEIN-RELATED"/>
    <property type="match status" value="1"/>
</dbReference>
<evidence type="ECO:0000256" key="3">
    <source>
        <dbReference type="ARBA" id="ARBA00022821"/>
    </source>
</evidence>
<keyword evidence="5" id="KW-0175">Coiled coil</keyword>
<dbReference type="InterPro" id="IPR002182">
    <property type="entry name" value="NB-ARC"/>
</dbReference>
<dbReference type="AlphaFoldDB" id="A0A835D2G8"/>
<keyword evidence="10" id="KW-1185">Reference proteome</keyword>
<dbReference type="InterPro" id="IPR027417">
    <property type="entry name" value="P-loop_NTPase"/>
</dbReference>
<accession>A0A835D2G8</accession>
<feature type="domain" description="NB-ARC" evidence="6">
    <location>
        <begin position="158"/>
        <end position="325"/>
    </location>
</feature>
<dbReference type="Gene3D" id="3.80.10.10">
    <property type="entry name" value="Ribonuclease Inhibitor"/>
    <property type="match status" value="2"/>
</dbReference>
<feature type="domain" description="Disease resistance protein At4g27190-like leucine-rich repeats" evidence="7">
    <location>
        <begin position="773"/>
        <end position="880"/>
    </location>
</feature>
<evidence type="ECO:0000256" key="1">
    <source>
        <dbReference type="ARBA" id="ARBA00008894"/>
    </source>
</evidence>
<dbReference type="EMBL" id="JABCRI010000020">
    <property type="protein sequence ID" value="KAF8388128.1"/>
    <property type="molecule type" value="Genomic_DNA"/>
</dbReference>
<keyword evidence="4" id="KW-0547">Nucleotide-binding</keyword>
<comment type="caution">
    <text evidence="9">The sequence shown here is derived from an EMBL/GenBank/DDBJ whole genome shotgun (WGS) entry which is preliminary data.</text>
</comment>
<dbReference type="PRINTS" id="PR00364">
    <property type="entry name" value="DISEASERSIST"/>
</dbReference>
<dbReference type="OrthoDB" id="1926275at2759"/>
<keyword evidence="2" id="KW-0677">Repeat</keyword>
<dbReference type="GO" id="GO:0043531">
    <property type="term" value="F:ADP binding"/>
    <property type="evidence" value="ECO:0007669"/>
    <property type="project" value="InterPro"/>
</dbReference>
<keyword evidence="4" id="KW-0067">ATP-binding</keyword>
<dbReference type="InterPro" id="IPR057135">
    <property type="entry name" value="At4g27190-like_LRR"/>
</dbReference>
<dbReference type="Gene3D" id="1.10.8.430">
    <property type="entry name" value="Helical domain of apoptotic protease-activating factors"/>
    <property type="match status" value="1"/>
</dbReference>
<keyword evidence="3" id="KW-0611">Plant defense</keyword>
<evidence type="ECO:0000256" key="5">
    <source>
        <dbReference type="SAM" id="Coils"/>
    </source>
</evidence>
<dbReference type="Pfam" id="PF23559">
    <property type="entry name" value="WHD_DRP"/>
    <property type="match status" value="1"/>
</dbReference>
<comment type="similarity">
    <text evidence="1">Belongs to the disease resistance NB-LRR family.</text>
</comment>
<gene>
    <name evidence="9" type="ORF">HHK36_026794</name>
</gene>
<dbReference type="FunFam" id="3.40.50.300:FF:001091">
    <property type="entry name" value="Probable disease resistance protein At1g61300"/>
    <property type="match status" value="1"/>
</dbReference>
<proteinExistence type="inferred from homology"/>
<reference evidence="9 10" key="1">
    <citation type="submission" date="2020-04" db="EMBL/GenBank/DDBJ databases">
        <title>Plant Genome Project.</title>
        <authorList>
            <person name="Zhang R.-G."/>
        </authorList>
    </citation>
    <scope>NUCLEOTIDE SEQUENCE [LARGE SCALE GENOMIC DNA]</scope>
    <source>
        <strain evidence="9">YNK0</strain>
        <tissue evidence="9">Leaf</tissue>
    </source>
</reference>
<dbReference type="InterPro" id="IPR050905">
    <property type="entry name" value="Plant_NBS-LRR"/>
</dbReference>
<evidence type="ECO:0000259" key="7">
    <source>
        <dbReference type="Pfam" id="PF23247"/>
    </source>
</evidence>
<dbReference type="InterPro" id="IPR032675">
    <property type="entry name" value="LRR_dom_sf"/>
</dbReference>
<dbReference type="SUPFAM" id="SSF52058">
    <property type="entry name" value="L domain-like"/>
    <property type="match status" value="1"/>
</dbReference>
<dbReference type="SUPFAM" id="SSF52540">
    <property type="entry name" value="P-loop containing nucleoside triphosphate hydrolases"/>
    <property type="match status" value="1"/>
</dbReference>
<dbReference type="InterPro" id="IPR036388">
    <property type="entry name" value="WH-like_DNA-bd_sf"/>
</dbReference>
<dbReference type="CDD" id="cd01983">
    <property type="entry name" value="SIMIBI"/>
    <property type="match status" value="1"/>
</dbReference>
<dbReference type="Pfam" id="PF23247">
    <property type="entry name" value="LRR_RPS2"/>
    <property type="match status" value="1"/>
</dbReference>
<dbReference type="InterPro" id="IPR042197">
    <property type="entry name" value="Apaf_helical"/>
</dbReference>
<name>A0A835D2G8_TETSI</name>
<dbReference type="GO" id="GO:0006952">
    <property type="term" value="P:defense response"/>
    <property type="evidence" value="ECO:0007669"/>
    <property type="project" value="UniProtKB-KW"/>
</dbReference>
<evidence type="ECO:0000313" key="9">
    <source>
        <dbReference type="EMBL" id="KAF8388128.1"/>
    </source>
</evidence>
<evidence type="ECO:0000256" key="2">
    <source>
        <dbReference type="ARBA" id="ARBA00022737"/>
    </source>
</evidence>
<evidence type="ECO:0000256" key="4">
    <source>
        <dbReference type="ARBA" id="ARBA00022840"/>
    </source>
</evidence>
<organism evidence="9 10">
    <name type="scientific">Tetracentron sinense</name>
    <name type="common">Spur-leaf</name>
    <dbReference type="NCBI Taxonomy" id="13715"/>
    <lineage>
        <taxon>Eukaryota</taxon>
        <taxon>Viridiplantae</taxon>
        <taxon>Streptophyta</taxon>
        <taxon>Embryophyta</taxon>
        <taxon>Tracheophyta</taxon>
        <taxon>Spermatophyta</taxon>
        <taxon>Magnoliopsida</taxon>
        <taxon>Trochodendrales</taxon>
        <taxon>Trochodendraceae</taxon>
        <taxon>Tetracentron</taxon>
    </lineage>
</organism>
<dbReference type="InterPro" id="IPR058922">
    <property type="entry name" value="WHD_DRP"/>
</dbReference>
<dbReference type="FunFam" id="1.10.10.10:FF:000322">
    <property type="entry name" value="Probable disease resistance protein At1g63360"/>
    <property type="match status" value="1"/>
</dbReference>
<dbReference type="PANTHER" id="PTHR33463:SF220">
    <property type="entry name" value="NB-ARC DOMAIN-CONTAINING PROTEIN"/>
    <property type="match status" value="1"/>
</dbReference>
<dbReference type="OMA" id="YWSKYEI"/>
<evidence type="ECO:0000313" key="10">
    <source>
        <dbReference type="Proteomes" id="UP000655225"/>
    </source>
</evidence>
<feature type="domain" description="Disease resistance protein winged helix" evidence="8">
    <location>
        <begin position="413"/>
        <end position="481"/>
    </location>
</feature>
<evidence type="ECO:0000259" key="8">
    <source>
        <dbReference type="Pfam" id="PF23559"/>
    </source>
</evidence>
<feature type="coiled-coil region" evidence="5">
    <location>
        <begin position="25"/>
        <end position="59"/>
    </location>
</feature>
<dbReference type="FunFam" id="1.10.8.430:FF:000003">
    <property type="entry name" value="Probable disease resistance protein At5g66910"/>
    <property type="match status" value="1"/>
</dbReference>
<dbReference type="GO" id="GO:0005524">
    <property type="term" value="F:ATP binding"/>
    <property type="evidence" value="ECO:0007669"/>
    <property type="project" value="UniProtKB-KW"/>
</dbReference>
<sequence>MEAVSPITDIIYRVWNCIAVRTDYVRELQENLNALRSLMEELRSLRNDVKRRVNIAEGQQLSRRRDQVELWLQMVESTEHEVDQIIEEGFQQISNTCLGGCCPKHCCFSYKVGKKVAKKLKVVTELRSKGDFGEVAYVLPPAVVEAMASRPTVGMDLMFENVWRCLREEDQVRIIGLYGMGGVGKTTLLKKINNEFVDRGTNDFDVVIWVVVSKESNVMRVQKIIGDRLGLSLQEDESHDAARASRIYSVLSSKKFLLLLDDIWDRVDLELVGIPHPDSKNKSKVVFTTRSEAVCGRMEAQKKLRVECLSWNEAWDLFRNKVGEEVLNSDPKIPELAKVITRECAGLPLALITIGRTMASKKTPNEWKHAITVLRKSTSEFSGMGDEVFPLLKFSYDSLPNDIIRYCFLFCAMFPEDYNMEKKYLVQHWIWEGFIDGFDVMNEASNQGYDIIGTLKLACLLESGFIEDTQVKMHDVIRDLALWISCDCGRKQGKLLVQARIGLTEAPGVEKWQETERVSLMENNIRALTETPTCPNLLTLLLNGNRSLERITDGFFKFMHILRILDLSMTSIGELPVGIVELVELLCLNLSGSSIHTLPDELKLLVKLKYLDLSYTNFLTTIPIKVILRLPRLQVLNLYTSSYGDWEVDGDDVSSLVESGCLKHLKDAGITIRTVPFLEKFFNFHNLSRCTSSLLIERCKGLTTLPLSPSSSDTFFENMKCLKDLYLNNCLDLEELTFSWVVVTEGEKTIPLNLETLILTNLPKLKIIRDVAHPFFQNLAFIQILNCDALKDLTWLIGIRNLQTLTLCSCIGIEEVIYGEIAVVEEKLTTFSRLKVIHLQELPKLKSIYRNALPFPSLLTMEVHGCPKLKKLPFNSNSAKSTLTLIRGEKNWWDQLEWEDEAVKSDFLPNFSWYSSPTFF</sequence>
<dbReference type="Gene3D" id="1.10.10.10">
    <property type="entry name" value="Winged helix-like DNA-binding domain superfamily/Winged helix DNA-binding domain"/>
    <property type="match status" value="1"/>
</dbReference>
<protein>
    <submittedName>
        <fullName evidence="9">Uncharacterized protein</fullName>
    </submittedName>
</protein>
<dbReference type="Pfam" id="PF00931">
    <property type="entry name" value="NB-ARC"/>
    <property type="match status" value="1"/>
</dbReference>
<dbReference type="Gene3D" id="3.40.50.300">
    <property type="entry name" value="P-loop containing nucleotide triphosphate hydrolases"/>
    <property type="match status" value="1"/>
</dbReference>
<dbReference type="Proteomes" id="UP000655225">
    <property type="component" value="Unassembled WGS sequence"/>
</dbReference>
<evidence type="ECO:0000259" key="6">
    <source>
        <dbReference type="Pfam" id="PF00931"/>
    </source>
</evidence>